<organism evidence="3 4">
    <name type="scientific">Lacipirellula limnantheis</name>
    <dbReference type="NCBI Taxonomy" id="2528024"/>
    <lineage>
        <taxon>Bacteria</taxon>
        <taxon>Pseudomonadati</taxon>
        <taxon>Planctomycetota</taxon>
        <taxon>Planctomycetia</taxon>
        <taxon>Pirellulales</taxon>
        <taxon>Lacipirellulaceae</taxon>
        <taxon>Lacipirellula</taxon>
    </lineage>
</organism>
<keyword evidence="1" id="KW-0812">Transmembrane</keyword>
<accession>A0A517U3C7</accession>
<dbReference type="InterPro" id="IPR002105">
    <property type="entry name" value="Dockerin_1_rpt"/>
</dbReference>
<dbReference type="AlphaFoldDB" id="A0A517U3C7"/>
<proteinExistence type="predicted"/>
<protein>
    <recommendedName>
        <fullName evidence="5">Dockerin domain-containing protein</fullName>
    </recommendedName>
</protein>
<dbReference type="RefSeq" id="WP_145434822.1">
    <property type="nucleotide sequence ID" value="NZ_CP036339.1"/>
</dbReference>
<dbReference type="GO" id="GO:0008237">
    <property type="term" value="F:metallopeptidase activity"/>
    <property type="evidence" value="ECO:0007669"/>
    <property type="project" value="InterPro"/>
</dbReference>
<dbReference type="SUPFAM" id="SSF63446">
    <property type="entry name" value="Type I dockerin domain"/>
    <property type="match status" value="1"/>
</dbReference>
<dbReference type="Pfam" id="PF00404">
    <property type="entry name" value="Dockerin_1"/>
    <property type="match status" value="1"/>
</dbReference>
<dbReference type="Gene3D" id="1.10.1330.10">
    <property type="entry name" value="Dockerin domain"/>
    <property type="match status" value="1"/>
</dbReference>
<sequence precursor="true">MQRIARPSAALFASAAILVGLFHAEARAAINYSITFDDPENVFDATVRPLLESHAVAAGQRWAKYLVGDANIEVAIRPSTAVQFAEGGSVSSSFVRNNGAFDVFEQGMSAELRTGVDPNGADFDVLIEMNPNYVYDELWFDPDPVARTAVVDVNRTDAMSTFLHEFGHALGFSGWINANTGTFPGNYQSTYDERINFDGQNFFATGPAATALYGAPVPLTFGNVAHVANFSPRPGEDLILDVMNGLVFYRGSRYEISPLDLAILNDAGVPTFYLAGDYNDDRSVDGADFLIWQQQFGTAVLKNTAADGNNNGFVDAADLAVWQADFGEHFSGSVAATSPIPEPTAFALLIISAAAMATLVRNCVYSQRQRR</sequence>
<evidence type="ECO:0000313" key="3">
    <source>
        <dbReference type="EMBL" id="QDT75129.1"/>
    </source>
</evidence>
<feature type="signal peptide" evidence="2">
    <location>
        <begin position="1"/>
        <end position="28"/>
    </location>
</feature>
<dbReference type="GO" id="GO:0004553">
    <property type="term" value="F:hydrolase activity, hydrolyzing O-glycosyl compounds"/>
    <property type="evidence" value="ECO:0007669"/>
    <property type="project" value="InterPro"/>
</dbReference>
<keyword evidence="1" id="KW-0472">Membrane</keyword>
<dbReference type="InterPro" id="IPR024079">
    <property type="entry name" value="MetalloPept_cat_dom_sf"/>
</dbReference>
<keyword evidence="2" id="KW-0732">Signal</keyword>
<dbReference type="EMBL" id="CP036339">
    <property type="protein sequence ID" value="QDT75129.1"/>
    <property type="molecule type" value="Genomic_DNA"/>
</dbReference>
<dbReference type="PROSITE" id="PS00018">
    <property type="entry name" value="EF_HAND_1"/>
    <property type="match status" value="1"/>
</dbReference>
<feature type="transmembrane region" description="Helical" evidence="1">
    <location>
        <begin position="345"/>
        <end position="364"/>
    </location>
</feature>
<keyword evidence="4" id="KW-1185">Reference proteome</keyword>
<keyword evidence="1" id="KW-1133">Transmembrane helix</keyword>
<dbReference type="GO" id="GO:0000272">
    <property type="term" value="P:polysaccharide catabolic process"/>
    <property type="evidence" value="ECO:0007669"/>
    <property type="project" value="InterPro"/>
</dbReference>
<evidence type="ECO:0008006" key="5">
    <source>
        <dbReference type="Google" id="ProtNLM"/>
    </source>
</evidence>
<name>A0A517U3C7_9BACT</name>
<dbReference type="OrthoDB" id="238912at2"/>
<dbReference type="Gene3D" id="3.40.390.10">
    <property type="entry name" value="Collagenase (Catalytic Domain)"/>
    <property type="match status" value="1"/>
</dbReference>
<reference evidence="3 4" key="1">
    <citation type="submission" date="2019-02" db="EMBL/GenBank/DDBJ databases">
        <title>Deep-cultivation of Planctomycetes and their phenomic and genomic characterization uncovers novel biology.</title>
        <authorList>
            <person name="Wiegand S."/>
            <person name="Jogler M."/>
            <person name="Boedeker C."/>
            <person name="Pinto D."/>
            <person name="Vollmers J."/>
            <person name="Rivas-Marin E."/>
            <person name="Kohn T."/>
            <person name="Peeters S.H."/>
            <person name="Heuer A."/>
            <person name="Rast P."/>
            <person name="Oberbeckmann S."/>
            <person name="Bunk B."/>
            <person name="Jeske O."/>
            <person name="Meyerdierks A."/>
            <person name="Storesund J.E."/>
            <person name="Kallscheuer N."/>
            <person name="Luecker S."/>
            <person name="Lage O.M."/>
            <person name="Pohl T."/>
            <person name="Merkel B.J."/>
            <person name="Hornburger P."/>
            <person name="Mueller R.-W."/>
            <person name="Bruemmer F."/>
            <person name="Labrenz M."/>
            <person name="Spormann A.M."/>
            <person name="Op den Camp H."/>
            <person name="Overmann J."/>
            <person name="Amann R."/>
            <person name="Jetten M.S.M."/>
            <person name="Mascher T."/>
            <person name="Medema M.H."/>
            <person name="Devos D.P."/>
            <person name="Kaster A.-K."/>
            <person name="Ovreas L."/>
            <person name="Rohde M."/>
            <person name="Galperin M.Y."/>
            <person name="Jogler C."/>
        </authorList>
    </citation>
    <scope>NUCLEOTIDE SEQUENCE [LARGE SCALE GENOMIC DNA]</scope>
    <source>
        <strain evidence="3 4">I41</strain>
    </source>
</reference>
<feature type="chain" id="PRO_5022227311" description="Dockerin domain-containing protein" evidence="2">
    <location>
        <begin position="29"/>
        <end position="371"/>
    </location>
</feature>
<dbReference type="InterPro" id="IPR018247">
    <property type="entry name" value="EF_Hand_1_Ca_BS"/>
</dbReference>
<dbReference type="Proteomes" id="UP000317909">
    <property type="component" value="Chromosome"/>
</dbReference>
<gene>
    <name evidence="3" type="ORF">I41_43380</name>
</gene>
<dbReference type="KEGG" id="llh:I41_43380"/>
<evidence type="ECO:0000256" key="2">
    <source>
        <dbReference type="SAM" id="SignalP"/>
    </source>
</evidence>
<evidence type="ECO:0000256" key="1">
    <source>
        <dbReference type="SAM" id="Phobius"/>
    </source>
</evidence>
<dbReference type="SUPFAM" id="SSF55486">
    <property type="entry name" value="Metalloproteases ('zincins'), catalytic domain"/>
    <property type="match status" value="1"/>
</dbReference>
<evidence type="ECO:0000313" key="4">
    <source>
        <dbReference type="Proteomes" id="UP000317909"/>
    </source>
</evidence>
<dbReference type="InterPro" id="IPR036439">
    <property type="entry name" value="Dockerin_dom_sf"/>
</dbReference>